<keyword evidence="17" id="KW-0472">Membrane</keyword>
<dbReference type="InterPro" id="IPR003594">
    <property type="entry name" value="HATPase_dom"/>
</dbReference>
<dbReference type="Gene3D" id="1.20.5.1930">
    <property type="match status" value="1"/>
</dbReference>
<dbReference type="PIRSF" id="PIRSF037434">
    <property type="entry name" value="STHK_ChrS"/>
    <property type="match status" value="1"/>
</dbReference>
<keyword evidence="12" id="KW-0902">Two-component regulatory system</keyword>
<dbReference type="PRINTS" id="PR00344">
    <property type="entry name" value="BCTRLSENSOR"/>
</dbReference>
<evidence type="ECO:0000256" key="16">
    <source>
        <dbReference type="SAM" id="MobiDB-lite"/>
    </source>
</evidence>
<keyword evidence="8" id="KW-0808">Transferase</keyword>
<evidence type="ECO:0000256" key="11">
    <source>
        <dbReference type="ARBA" id="ARBA00023004"/>
    </source>
</evidence>
<dbReference type="Proteomes" id="UP000253790">
    <property type="component" value="Chromosome"/>
</dbReference>
<dbReference type="CDD" id="cd16917">
    <property type="entry name" value="HATPase_UhpB-NarQ-NarX-like"/>
    <property type="match status" value="1"/>
</dbReference>
<dbReference type="GO" id="GO:0000155">
    <property type="term" value="F:phosphorelay sensor kinase activity"/>
    <property type="evidence" value="ECO:0007669"/>
    <property type="project" value="InterPro"/>
</dbReference>
<dbReference type="GO" id="GO:0016020">
    <property type="term" value="C:membrane"/>
    <property type="evidence" value="ECO:0007669"/>
    <property type="project" value="InterPro"/>
</dbReference>
<dbReference type="SMART" id="SM00387">
    <property type="entry name" value="HATPase_c"/>
    <property type="match status" value="1"/>
</dbReference>
<dbReference type="GO" id="GO:0051539">
    <property type="term" value="F:4 iron, 4 sulfur cluster binding"/>
    <property type="evidence" value="ECO:0007669"/>
    <property type="project" value="UniProtKB-KW"/>
</dbReference>
<keyword evidence="11" id="KW-0408">Iron</keyword>
<dbReference type="InterPro" id="IPR011712">
    <property type="entry name" value="Sig_transdc_His_kin_sub3_dim/P"/>
</dbReference>
<dbReference type="Gene3D" id="3.30.565.10">
    <property type="entry name" value="Histidine kinase-like ATPase, C-terminal domain"/>
    <property type="match status" value="1"/>
</dbReference>
<feature type="transmembrane region" description="Helical" evidence="17">
    <location>
        <begin position="30"/>
        <end position="47"/>
    </location>
</feature>
<dbReference type="InterPro" id="IPR005467">
    <property type="entry name" value="His_kinase_dom"/>
</dbReference>
<dbReference type="KEGG" id="orn:DV701_11425"/>
<evidence type="ECO:0000256" key="8">
    <source>
        <dbReference type="ARBA" id="ARBA00022679"/>
    </source>
</evidence>
<accession>A0A345NSR3</accession>
<dbReference type="Pfam" id="PF07730">
    <property type="entry name" value="HisKA_3"/>
    <property type="match status" value="1"/>
</dbReference>
<organism evidence="19 20">
    <name type="scientific">Ornithinimicrobium avium</name>
    <dbReference type="NCBI Taxonomy" id="2283195"/>
    <lineage>
        <taxon>Bacteria</taxon>
        <taxon>Bacillati</taxon>
        <taxon>Actinomycetota</taxon>
        <taxon>Actinomycetes</taxon>
        <taxon>Micrococcales</taxon>
        <taxon>Ornithinimicrobiaceae</taxon>
        <taxon>Ornithinimicrobium</taxon>
    </lineage>
</organism>
<feature type="compositionally biased region" description="Gly residues" evidence="16">
    <location>
        <begin position="380"/>
        <end position="392"/>
    </location>
</feature>
<evidence type="ECO:0000256" key="13">
    <source>
        <dbReference type="ARBA" id="ARBA00023014"/>
    </source>
</evidence>
<feature type="transmembrane region" description="Helical" evidence="17">
    <location>
        <begin position="77"/>
        <end position="105"/>
    </location>
</feature>
<keyword evidence="17" id="KW-1133">Transmembrane helix</keyword>
<evidence type="ECO:0000313" key="19">
    <source>
        <dbReference type="EMBL" id="AXH98071.1"/>
    </source>
</evidence>
<dbReference type="PROSITE" id="PS50109">
    <property type="entry name" value="HIS_KIN"/>
    <property type="match status" value="1"/>
</dbReference>
<evidence type="ECO:0000256" key="10">
    <source>
        <dbReference type="ARBA" id="ARBA00022777"/>
    </source>
</evidence>
<dbReference type="GO" id="GO:0005737">
    <property type="term" value="C:cytoplasm"/>
    <property type="evidence" value="ECO:0007669"/>
    <property type="project" value="UniProtKB-SubCell"/>
</dbReference>
<dbReference type="InterPro" id="IPR004358">
    <property type="entry name" value="Sig_transdc_His_kin-like_C"/>
</dbReference>
<evidence type="ECO:0000256" key="2">
    <source>
        <dbReference type="ARBA" id="ARBA00001966"/>
    </source>
</evidence>
<evidence type="ECO:0000256" key="7">
    <source>
        <dbReference type="ARBA" id="ARBA00022490"/>
    </source>
</evidence>
<dbReference type="SUPFAM" id="SSF55874">
    <property type="entry name" value="ATPase domain of HSP90 chaperone/DNA topoisomerase II/histidine kinase"/>
    <property type="match status" value="1"/>
</dbReference>
<comment type="cofactor">
    <cofactor evidence="2">
        <name>[4Fe-4S] cluster</name>
        <dbReference type="ChEBI" id="CHEBI:49883"/>
    </cofactor>
</comment>
<evidence type="ECO:0000256" key="9">
    <source>
        <dbReference type="ARBA" id="ARBA00022723"/>
    </source>
</evidence>
<evidence type="ECO:0000256" key="12">
    <source>
        <dbReference type="ARBA" id="ARBA00023012"/>
    </source>
</evidence>
<evidence type="ECO:0000256" key="14">
    <source>
        <dbReference type="ARBA" id="ARBA00024827"/>
    </source>
</evidence>
<dbReference type="GO" id="GO:0046872">
    <property type="term" value="F:metal ion binding"/>
    <property type="evidence" value="ECO:0007669"/>
    <property type="project" value="UniProtKB-KW"/>
</dbReference>
<dbReference type="InterPro" id="IPR036890">
    <property type="entry name" value="HATPase_C_sf"/>
</dbReference>
<feature type="transmembrane region" description="Helical" evidence="17">
    <location>
        <begin position="111"/>
        <end position="129"/>
    </location>
</feature>
<dbReference type="PANTHER" id="PTHR24421:SF62">
    <property type="entry name" value="SENSORY TRANSDUCTION HISTIDINE KINASE"/>
    <property type="match status" value="1"/>
</dbReference>
<evidence type="ECO:0000256" key="5">
    <source>
        <dbReference type="ARBA" id="ARBA00017322"/>
    </source>
</evidence>
<evidence type="ECO:0000256" key="17">
    <source>
        <dbReference type="SAM" id="Phobius"/>
    </source>
</evidence>
<name>A0A345NSR3_9MICO</name>
<feature type="region of interest" description="Disordered" evidence="16">
    <location>
        <begin position="380"/>
        <end position="412"/>
    </location>
</feature>
<evidence type="ECO:0000256" key="4">
    <source>
        <dbReference type="ARBA" id="ARBA00012438"/>
    </source>
</evidence>
<evidence type="ECO:0000256" key="1">
    <source>
        <dbReference type="ARBA" id="ARBA00000085"/>
    </source>
</evidence>
<evidence type="ECO:0000313" key="20">
    <source>
        <dbReference type="Proteomes" id="UP000253790"/>
    </source>
</evidence>
<sequence>MIRSLALVQHVLFLALVAIGVWRALATGAPLALLVGAVVLLLAWYAVGARRAAAGPGGGPHLSAEGAALRRVGPGGWWFLGLVVAWLLAVAVSPELIWVAFSLWLLAGHLLPFRLGVVLSAVVLAVVVLRPWPGGLSVAEVVGPAVGMVFALALSRGQQQLVRDGLERERLVASLVAAQEETEVLHAELAEVQRSAGVLAERTRLSRDIHDTLAQGFSSILLLARAGAATQDQEAERRLLAQIETSAAEGLDEARRVVGALAPAPLESGLVEALRRIVDRFTEESGVAGEVRVEGDVAALPPVVEVALLRVAQSALANVRQHAHASAVVLTVAEAEDSVRLDVVDDGRGFDPAAVVEDADVSRGGYGLRASRQRLRELGGGLDVESEPGGGTAVSASVPLARTQPRGGVADG</sequence>
<proteinExistence type="predicted"/>
<dbReference type="InterPro" id="IPR017205">
    <property type="entry name" value="Sig_transdc_His_kinase_ChrS"/>
</dbReference>
<protein>
    <recommendedName>
        <fullName evidence="5">Oxygen sensor histidine kinase NreB</fullName>
        <ecNumber evidence="4">2.7.13.3</ecNumber>
    </recommendedName>
    <alternativeName>
        <fullName evidence="15">Nitrogen regulation protein B</fullName>
    </alternativeName>
</protein>
<dbReference type="GO" id="GO:0046983">
    <property type="term" value="F:protein dimerization activity"/>
    <property type="evidence" value="ECO:0007669"/>
    <property type="project" value="InterPro"/>
</dbReference>
<comment type="function">
    <text evidence="14">Member of the two-component regulatory system NreB/NreC involved in the control of dissimilatory nitrate/nitrite reduction in response to oxygen. NreB functions as a direct oxygen sensor histidine kinase which is autophosphorylated, in the absence of oxygen, probably at the conserved histidine residue, and transfers its phosphate group probably to a conserved aspartate residue of NreC. NreB/NreC activates the expression of the nitrate (narGHJI) and nitrite (nir) reductase operons, as well as the putative nitrate transporter gene narT.</text>
</comment>
<comment type="catalytic activity">
    <reaction evidence="1">
        <text>ATP + protein L-histidine = ADP + protein N-phospho-L-histidine.</text>
        <dbReference type="EC" id="2.7.13.3"/>
    </reaction>
</comment>
<dbReference type="InterPro" id="IPR050482">
    <property type="entry name" value="Sensor_HK_TwoCompSys"/>
</dbReference>
<evidence type="ECO:0000256" key="15">
    <source>
        <dbReference type="ARBA" id="ARBA00030800"/>
    </source>
</evidence>
<keyword evidence="10 19" id="KW-0418">Kinase</keyword>
<dbReference type="Pfam" id="PF02518">
    <property type="entry name" value="HATPase_c"/>
    <property type="match status" value="1"/>
</dbReference>
<feature type="domain" description="Histidine kinase" evidence="18">
    <location>
        <begin position="204"/>
        <end position="402"/>
    </location>
</feature>
<gene>
    <name evidence="19" type="ORF">DV701_11425</name>
</gene>
<keyword evidence="6" id="KW-0004">4Fe-4S</keyword>
<dbReference type="EMBL" id="CP031229">
    <property type="protein sequence ID" value="AXH98071.1"/>
    <property type="molecule type" value="Genomic_DNA"/>
</dbReference>
<evidence type="ECO:0000256" key="3">
    <source>
        <dbReference type="ARBA" id="ARBA00004496"/>
    </source>
</evidence>
<feature type="transmembrane region" description="Helical" evidence="17">
    <location>
        <begin position="136"/>
        <end position="154"/>
    </location>
</feature>
<dbReference type="OrthoDB" id="144293at2"/>
<dbReference type="PANTHER" id="PTHR24421">
    <property type="entry name" value="NITRATE/NITRITE SENSOR PROTEIN NARX-RELATED"/>
    <property type="match status" value="1"/>
</dbReference>
<evidence type="ECO:0000259" key="18">
    <source>
        <dbReference type="PROSITE" id="PS50109"/>
    </source>
</evidence>
<dbReference type="AlphaFoldDB" id="A0A345NSR3"/>
<keyword evidence="13" id="KW-0411">Iron-sulfur</keyword>
<keyword evidence="17" id="KW-0812">Transmembrane</keyword>
<keyword evidence="20" id="KW-1185">Reference proteome</keyword>
<keyword evidence="9" id="KW-0479">Metal-binding</keyword>
<keyword evidence="7" id="KW-0963">Cytoplasm</keyword>
<evidence type="ECO:0000256" key="6">
    <source>
        <dbReference type="ARBA" id="ARBA00022485"/>
    </source>
</evidence>
<reference evidence="19 20" key="1">
    <citation type="submission" date="2018-07" db="EMBL/GenBank/DDBJ databases">
        <title>Complete genome sequencing of Ornithinimicrobium sp. AMA3305.</title>
        <authorList>
            <person name="Bae J.-W."/>
        </authorList>
    </citation>
    <scope>NUCLEOTIDE SEQUENCE [LARGE SCALE GENOMIC DNA]</scope>
    <source>
        <strain evidence="19 20">AMA3305</strain>
    </source>
</reference>
<dbReference type="EC" id="2.7.13.3" evidence="4"/>
<comment type="subcellular location">
    <subcellularLocation>
        <location evidence="3">Cytoplasm</location>
    </subcellularLocation>
</comment>